<reference evidence="1 2" key="1">
    <citation type="submission" date="2014-06" db="EMBL/GenBank/DDBJ databases">
        <title>Evolutionary Origins and Diversification of the Mycorrhizal Mutualists.</title>
        <authorList>
            <consortium name="DOE Joint Genome Institute"/>
            <consortium name="Mycorrhizal Genomics Consortium"/>
            <person name="Kohler A."/>
            <person name="Kuo A."/>
            <person name="Nagy L.G."/>
            <person name="Floudas D."/>
            <person name="Copeland A."/>
            <person name="Barry K.W."/>
            <person name="Cichocki N."/>
            <person name="Veneault-Fourrey C."/>
            <person name="LaButti K."/>
            <person name="Lindquist E.A."/>
            <person name="Lipzen A."/>
            <person name="Lundell T."/>
            <person name="Morin E."/>
            <person name="Murat C."/>
            <person name="Riley R."/>
            <person name="Ohm R."/>
            <person name="Sun H."/>
            <person name="Tunlid A."/>
            <person name="Henrissat B."/>
            <person name="Grigoriev I.V."/>
            <person name="Hibbett D.S."/>
            <person name="Martin F."/>
        </authorList>
    </citation>
    <scope>NUCLEOTIDE SEQUENCE [LARGE SCALE GENOMIC DNA]</scope>
    <source>
        <strain evidence="1 2">SS14</strain>
    </source>
</reference>
<dbReference type="Proteomes" id="UP000054279">
    <property type="component" value="Unassembled WGS sequence"/>
</dbReference>
<name>A0A0C9TKE0_SPHS4</name>
<keyword evidence="2" id="KW-1185">Reference proteome</keyword>
<sequence length="177" mass="19727">MSWKEIGEGIWRMTKIVQDRIPETTQGTPDEEHLRVDFLILIGSSNPLRIIYLVTSPSNYISNSITYTTLLYAHLRLSHSTAGRRLLPFPISPRNSLAAVANIFLHALSQLPSPTGSSKGRTTALSSNLVYQNPTIRQLSITLSTYSHSDSASESNDGEGKRKQLMHGLVEMWVKFS</sequence>
<dbReference type="EMBL" id="KN837266">
    <property type="protein sequence ID" value="KIJ30223.1"/>
    <property type="molecule type" value="Genomic_DNA"/>
</dbReference>
<evidence type="ECO:0000313" key="1">
    <source>
        <dbReference type="EMBL" id="KIJ30223.1"/>
    </source>
</evidence>
<dbReference type="HOGENOM" id="CLU_1518781_0_0_1"/>
<evidence type="ECO:0000313" key="2">
    <source>
        <dbReference type="Proteomes" id="UP000054279"/>
    </source>
</evidence>
<gene>
    <name evidence="1" type="ORF">M422DRAFT_53839</name>
</gene>
<protein>
    <submittedName>
        <fullName evidence="1">Uncharacterized protein</fullName>
    </submittedName>
</protein>
<organism evidence="1 2">
    <name type="scientific">Sphaerobolus stellatus (strain SS14)</name>
    <dbReference type="NCBI Taxonomy" id="990650"/>
    <lineage>
        <taxon>Eukaryota</taxon>
        <taxon>Fungi</taxon>
        <taxon>Dikarya</taxon>
        <taxon>Basidiomycota</taxon>
        <taxon>Agaricomycotina</taxon>
        <taxon>Agaricomycetes</taxon>
        <taxon>Phallomycetidae</taxon>
        <taxon>Geastrales</taxon>
        <taxon>Sphaerobolaceae</taxon>
        <taxon>Sphaerobolus</taxon>
    </lineage>
</organism>
<accession>A0A0C9TKE0</accession>
<proteinExistence type="predicted"/>
<dbReference type="AlphaFoldDB" id="A0A0C9TKE0"/>